<evidence type="ECO:0000313" key="3">
    <source>
        <dbReference type="Proteomes" id="UP000199064"/>
    </source>
</evidence>
<dbReference type="EMBL" id="FNSL01000001">
    <property type="protein sequence ID" value="SEB60723.1"/>
    <property type="molecule type" value="Genomic_DNA"/>
</dbReference>
<reference evidence="3" key="1">
    <citation type="submission" date="2016-10" db="EMBL/GenBank/DDBJ databases">
        <authorList>
            <person name="Varghese N."/>
            <person name="Submissions S."/>
        </authorList>
    </citation>
    <scope>NUCLEOTIDE SEQUENCE [LARGE SCALE GENOMIC DNA]</scope>
    <source>
        <strain evidence="3">ES.061</strain>
    </source>
</reference>
<accession>A0A1H4KQQ0</accession>
<proteinExistence type="predicted"/>
<sequence>MKWNLWLRQAHRWISIAFTLGVIINTIAAMRGQEPPVWVYFLAGGPLILLLITGLYLFALPYVTRRRAHGRASA</sequence>
<dbReference type="RefSeq" id="WP_007009074.1">
    <property type="nucleotide sequence ID" value="NZ_FNSL01000001.1"/>
</dbReference>
<name>A0A1H4KQQ0_9HYPH</name>
<keyword evidence="1" id="KW-0812">Transmembrane</keyword>
<feature type="transmembrane region" description="Helical" evidence="1">
    <location>
        <begin position="12"/>
        <end position="31"/>
    </location>
</feature>
<protein>
    <submittedName>
        <fullName evidence="2">Uncharacterized protein</fullName>
    </submittedName>
</protein>
<dbReference type="Proteomes" id="UP000199064">
    <property type="component" value="Unassembled WGS sequence"/>
</dbReference>
<evidence type="ECO:0000256" key="1">
    <source>
        <dbReference type="SAM" id="Phobius"/>
    </source>
</evidence>
<evidence type="ECO:0000313" key="2">
    <source>
        <dbReference type="EMBL" id="SEB60723.1"/>
    </source>
</evidence>
<organism evidence="2 3">
    <name type="scientific">Nitratireductor aquibiodomus</name>
    <dbReference type="NCBI Taxonomy" id="204799"/>
    <lineage>
        <taxon>Bacteria</taxon>
        <taxon>Pseudomonadati</taxon>
        <taxon>Pseudomonadota</taxon>
        <taxon>Alphaproteobacteria</taxon>
        <taxon>Hyphomicrobiales</taxon>
        <taxon>Phyllobacteriaceae</taxon>
        <taxon>Nitratireductor</taxon>
    </lineage>
</organism>
<keyword evidence="1" id="KW-0472">Membrane</keyword>
<gene>
    <name evidence="2" type="ORF">SAMN05216452_2408</name>
</gene>
<dbReference type="AlphaFoldDB" id="A0A1H4KQQ0"/>
<keyword evidence="3" id="KW-1185">Reference proteome</keyword>
<keyword evidence="1" id="KW-1133">Transmembrane helix</keyword>
<feature type="transmembrane region" description="Helical" evidence="1">
    <location>
        <begin position="37"/>
        <end position="63"/>
    </location>
</feature>